<keyword evidence="5 8" id="KW-0812">Transmembrane</keyword>
<feature type="transmembrane region" description="Helical" evidence="8">
    <location>
        <begin position="403"/>
        <end position="421"/>
    </location>
</feature>
<proteinExistence type="inferred from homology"/>
<dbReference type="InterPro" id="IPR001463">
    <property type="entry name" value="Na/Ala_symport"/>
</dbReference>
<feature type="transmembrane region" description="Helical" evidence="8">
    <location>
        <begin position="166"/>
        <end position="186"/>
    </location>
</feature>
<dbReference type="AlphaFoldDB" id="A0A4V2E3M9"/>
<comment type="subcellular location">
    <subcellularLocation>
        <location evidence="1 8">Cell membrane</location>
        <topology evidence="1 8">Multi-pass membrane protein</topology>
    </subcellularLocation>
</comment>
<dbReference type="PANTHER" id="PTHR30330:SF3">
    <property type="entry name" value="TRANSCRIPTIONAL REGULATOR, LRP FAMILY"/>
    <property type="match status" value="1"/>
</dbReference>
<dbReference type="PANTHER" id="PTHR30330">
    <property type="entry name" value="AGSS FAMILY TRANSPORTER, SODIUM-ALANINE"/>
    <property type="match status" value="1"/>
</dbReference>
<name>A0A4V2E3M9_9CYAN</name>
<dbReference type="OrthoDB" id="9804874at2"/>
<comment type="similarity">
    <text evidence="2 8">Belongs to the alanine or glycine:cation symporter (AGCS) (TC 2.A.25) family.</text>
</comment>
<evidence type="ECO:0000256" key="2">
    <source>
        <dbReference type="ARBA" id="ARBA00009261"/>
    </source>
</evidence>
<feature type="transmembrane region" description="Helical" evidence="8">
    <location>
        <begin position="365"/>
        <end position="391"/>
    </location>
</feature>
<dbReference type="Proteomes" id="UP000292459">
    <property type="component" value="Unassembled WGS sequence"/>
</dbReference>
<comment type="caution">
    <text evidence="9">The sequence shown here is derived from an EMBL/GenBank/DDBJ whole genome shotgun (WGS) entry which is preliminary data.</text>
</comment>
<evidence type="ECO:0000256" key="7">
    <source>
        <dbReference type="ARBA" id="ARBA00023136"/>
    </source>
</evidence>
<keyword evidence="10" id="KW-1185">Reference proteome</keyword>
<evidence type="ECO:0000256" key="5">
    <source>
        <dbReference type="ARBA" id="ARBA00022692"/>
    </source>
</evidence>
<keyword evidence="4 8" id="KW-1003">Cell membrane</keyword>
<evidence type="ECO:0000313" key="9">
    <source>
        <dbReference type="EMBL" id="RZM83000.1"/>
    </source>
</evidence>
<dbReference type="PRINTS" id="PR00175">
    <property type="entry name" value="NAALASMPORT"/>
</dbReference>
<keyword evidence="3 8" id="KW-0813">Transport</keyword>
<feature type="transmembrane region" description="Helical" evidence="8">
    <location>
        <begin position="325"/>
        <end position="345"/>
    </location>
</feature>
<keyword evidence="8" id="KW-0769">Symport</keyword>
<evidence type="ECO:0000256" key="6">
    <source>
        <dbReference type="ARBA" id="ARBA00022989"/>
    </source>
</evidence>
<evidence type="ECO:0000256" key="8">
    <source>
        <dbReference type="RuleBase" id="RU363064"/>
    </source>
</evidence>
<gene>
    <name evidence="9" type="ORF">DYY88_01740</name>
</gene>
<protein>
    <submittedName>
        <fullName evidence="9">Alanine:cation symporter family protein</fullName>
    </submittedName>
</protein>
<dbReference type="NCBIfam" id="TIGR00835">
    <property type="entry name" value="agcS"/>
    <property type="match status" value="1"/>
</dbReference>
<dbReference type="GO" id="GO:0005886">
    <property type="term" value="C:plasma membrane"/>
    <property type="evidence" value="ECO:0007669"/>
    <property type="project" value="UniProtKB-SubCell"/>
</dbReference>
<accession>A0A4V2E3M9</accession>
<evidence type="ECO:0000256" key="1">
    <source>
        <dbReference type="ARBA" id="ARBA00004651"/>
    </source>
</evidence>
<reference evidence="9 10" key="1">
    <citation type="submission" date="2018-11" db="EMBL/GenBank/DDBJ databases">
        <title>Whole genome sequencing of an environmental sample.</title>
        <authorList>
            <person name="Sarangi A.N."/>
            <person name="Singh D."/>
            <person name="Tripathy S."/>
        </authorList>
    </citation>
    <scope>NUCLEOTIDE SEQUENCE [LARGE SCALE GENOMIC DNA]</scope>
    <source>
        <strain evidence="9 10">Lakshadweep</strain>
    </source>
</reference>
<keyword evidence="7 8" id="KW-0472">Membrane</keyword>
<sequence>MDAVTNGLDRALNTSVNALEKTLFFSIGGLPLVILWLLVGATYFTLRMGLINIRAFRHAIAVTLGRYDDPNEPGEVNHFQAIATALSATVGLGNIAGVAIGIQLGGPGAVVWMTLAGFLGMSSKFVECTLAQQYRTVRPDGTIAGGPMYYLSHGLDKLGLPSLGRWLAFAFALLCAIGALGGGNMFQANQTQAAIAQIFPLIDQYPWIYGLLLTAMVGVVIVGGIQRIGTVAGTIVPTMAGLYVLSGVWVIVANLPAVPGAIALITREAFSPQAIEGGMIAVMVQGLRRGLFSNSAGVGSAAIAHAATRTKEPVREGIVASLEPFIDTIVICNLTALVCVVTNAYQTAPDAALGFELVAIAFGQAVSGFSIMLTVAVCLFAFSTIISWGYYGEQCWRYLTGDRWLAAYRVVYVAATFVGTVTQPSAVLAFSDMMLFAIAIPNLLGCMLLSNQVAAALKDYWQRLQTGQMPIHGIKI</sequence>
<evidence type="ECO:0000256" key="4">
    <source>
        <dbReference type="ARBA" id="ARBA00022475"/>
    </source>
</evidence>
<dbReference type="GO" id="GO:0005283">
    <property type="term" value="F:amino acid:sodium symporter activity"/>
    <property type="evidence" value="ECO:0007669"/>
    <property type="project" value="InterPro"/>
</dbReference>
<feature type="transmembrane region" description="Helical" evidence="8">
    <location>
        <begin position="207"/>
        <end position="228"/>
    </location>
</feature>
<evidence type="ECO:0000313" key="10">
    <source>
        <dbReference type="Proteomes" id="UP000292459"/>
    </source>
</evidence>
<feature type="transmembrane region" description="Helical" evidence="8">
    <location>
        <begin position="240"/>
        <end position="265"/>
    </location>
</feature>
<keyword evidence="6 8" id="KW-1133">Transmembrane helix</keyword>
<dbReference type="Pfam" id="PF01235">
    <property type="entry name" value="Na_Ala_symp"/>
    <property type="match status" value="1"/>
</dbReference>
<dbReference type="EMBL" id="QVFV01000001">
    <property type="protein sequence ID" value="RZM83000.1"/>
    <property type="molecule type" value="Genomic_DNA"/>
</dbReference>
<feature type="transmembrane region" description="Helical" evidence="8">
    <location>
        <begin position="95"/>
        <end position="115"/>
    </location>
</feature>
<feature type="transmembrane region" description="Helical" evidence="8">
    <location>
        <begin position="433"/>
        <end position="457"/>
    </location>
</feature>
<organism evidence="9 10">
    <name type="scientific">Leptolyngbya iicbica LK</name>
    <dbReference type="NCBI Taxonomy" id="2294035"/>
    <lineage>
        <taxon>Bacteria</taxon>
        <taxon>Bacillati</taxon>
        <taxon>Cyanobacteriota</taxon>
        <taxon>Cyanophyceae</taxon>
        <taxon>Leptolyngbyales</taxon>
        <taxon>Leptolyngbyaceae</taxon>
        <taxon>Leptolyngbya group</taxon>
        <taxon>Leptolyngbya</taxon>
        <taxon>Leptolyngbya iicbica</taxon>
    </lineage>
</organism>
<feature type="transmembrane region" description="Helical" evidence="8">
    <location>
        <begin position="23"/>
        <end position="46"/>
    </location>
</feature>
<evidence type="ECO:0000256" key="3">
    <source>
        <dbReference type="ARBA" id="ARBA00022448"/>
    </source>
</evidence>